<comment type="caution">
    <text evidence="2">The sequence shown here is derived from an EMBL/GenBank/DDBJ whole genome shotgun (WGS) entry which is preliminary data.</text>
</comment>
<feature type="region of interest" description="Disordered" evidence="1">
    <location>
        <begin position="276"/>
        <end position="303"/>
    </location>
</feature>
<dbReference type="AlphaFoldDB" id="A0A176VQZ6"/>
<keyword evidence="3" id="KW-1185">Reference proteome</keyword>
<feature type="compositionally biased region" description="Pro residues" evidence="1">
    <location>
        <begin position="279"/>
        <end position="293"/>
    </location>
</feature>
<feature type="region of interest" description="Disordered" evidence="1">
    <location>
        <begin position="100"/>
        <end position="125"/>
    </location>
</feature>
<sequence>MRAAPRTLRSLAMADRGGGSAYLLALPPLAVDPVWRNFAAFQWDEEEGSLSSIGIEYKSCRRRSVCRKLVLEIEIVDESFFGVLSELRRISRNTGFYDDGARREKEREGKAKRMEHKSQHLRNHRNHSEEFTALTDALLGTAWAEFRELSKLKSDLESVSEDFGSQVSSKRGLALNQSSEHSIDDWARKGRALGSLAGTSSACFVLEELAPWSTSRYARTRAMDSMNSGHSRMKCARTVDPRARKLLMQTGVRESSAPRLEQLSVSIIKSTSALLCSALPPPSPSPPPQPPSPETSSSPKVVDVQRVGPSVEPCLQLSHPFINTSPLRAGIEDHHHPQRGYWVGGNGCSSDNELKVREMPRGVEPRRGLVRRIVKSNEDDDALSAGRHSDADMMVVVSHRTDDRRRAESRNLE</sequence>
<gene>
    <name evidence="2" type="ORF">AXG93_1504s1060</name>
</gene>
<name>A0A176VQZ6_MARPO</name>
<accession>A0A176VQZ6</accession>
<evidence type="ECO:0000256" key="1">
    <source>
        <dbReference type="SAM" id="MobiDB-lite"/>
    </source>
</evidence>
<dbReference type="Proteomes" id="UP000077202">
    <property type="component" value="Unassembled WGS sequence"/>
</dbReference>
<proteinExistence type="predicted"/>
<protein>
    <submittedName>
        <fullName evidence="2">Uncharacterized protein</fullName>
    </submittedName>
</protein>
<evidence type="ECO:0000313" key="2">
    <source>
        <dbReference type="EMBL" id="OAE22296.1"/>
    </source>
</evidence>
<dbReference type="EMBL" id="LVLJ01003222">
    <property type="protein sequence ID" value="OAE22296.1"/>
    <property type="molecule type" value="Genomic_DNA"/>
</dbReference>
<evidence type="ECO:0000313" key="3">
    <source>
        <dbReference type="Proteomes" id="UP000077202"/>
    </source>
</evidence>
<feature type="compositionally biased region" description="Basic and acidic residues" evidence="1">
    <location>
        <begin position="100"/>
        <end position="118"/>
    </location>
</feature>
<organism evidence="2 3">
    <name type="scientific">Marchantia polymorpha subsp. ruderalis</name>
    <dbReference type="NCBI Taxonomy" id="1480154"/>
    <lineage>
        <taxon>Eukaryota</taxon>
        <taxon>Viridiplantae</taxon>
        <taxon>Streptophyta</taxon>
        <taxon>Embryophyta</taxon>
        <taxon>Marchantiophyta</taxon>
        <taxon>Marchantiopsida</taxon>
        <taxon>Marchantiidae</taxon>
        <taxon>Marchantiales</taxon>
        <taxon>Marchantiaceae</taxon>
        <taxon>Marchantia</taxon>
    </lineage>
</organism>
<reference evidence="2" key="1">
    <citation type="submission" date="2016-03" db="EMBL/GenBank/DDBJ databases">
        <title>Mechanisms controlling the formation of the plant cell surface in tip-growing cells are functionally conserved among land plants.</title>
        <authorList>
            <person name="Honkanen S."/>
            <person name="Jones V.A."/>
            <person name="Morieri G."/>
            <person name="Champion C."/>
            <person name="Hetherington A.J."/>
            <person name="Kelly S."/>
            <person name="Saint-Marcoux D."/>
            <person name="Proust H."/>
            <person name="Prescott H."/>
            <person name="Dolan L."/>
        </authorList>
    </citation>
    <scope>NUCLEOTIDE SEQUENCE [LARGE SCALE GENOMIC DNA]</scope>
    <source>
        <tissue evidence="2">Whole gametophyte</tissue>
    </source>
</reference>